<sequence>MGSKWRKAKSALGLNMCLYVPPTDVEQRDSSSSPSPARLFSRSSHGSTTPTPSSSGLRLSTSPDSNNKRTCAICLTAMKTGQGQAIFMAECSHSFHFHCIASNVKHGNQICPVCRAKWKEIPFQRSVSDVTSAESQE</sequence>
<dbReference type="AlphaFoldDB" id="A0A8T2Y2V6"/>
<proteinExistence type="predicted"/>
<gene>
    <name evidence="4" type="ORF">H0E87_018083</name>
</gene>
<feature type="domain" description="RING-type" evidence="3">
    <location>
        <begin position="71"/>
        <end position="115"/>
    </location>
</feature>
<evidence type="ECO:0000313" key="4">
    <source>
        <dbReference type="EMBL" id="KAH8499443.1"/>
    </source>
</evidence>
<feature type="compositionally biased region" description="Low complexity" evidence="2">
    <location>
        <begin position="30"/>
        <end position="62"/>
    </location>
</feature>
<feature type="region of interest" description="Disordered" evidence="2">
    <location>
        <begin position="24"/>
        <end position="67"/>
    </location>
</feature>
<dbReference type="Gene3D" id="3.30.40.10">
    <property type="entry name" value="Zinc/RING finger domain, C3HC4 (zinc finger)"/>
    <property type="match status" value="1"/>
</dbReference>
<dbReference type="InterPro" id="IPR051266">
    <property type="entry name" value="CLCR"/>
</dbReference>
<keyword evidence="1" id="KW-0479">Metal-binding</keyword>
<keyword evidence="1" id="KW-0863">Zinc-finger</keyword>
<dbReference type="Pfam" id="PF17123">
    <property type="entry name" value="zf-RING_11"/>
    <property type="match status" value="1"/>
</dbReference>
<dbReference type="Proteomes" id="UP000807159">
    <property type="component" value="Chromosome 9"/>
</dbReference>
<dbReference type="SMART" id="SM00184">
    <property type="entry name" value="RING"/>
    <property type="match status" value="1"/>
</dbReference>
<accession>A0A8T2Y2V6</accession>
<keyword evidence="1" id="KW-0862">Zinc</keyword>
<evidence type="ECO:0000313" key="5">
    <source>
        <dbReference type="Proteomes" id="UP000807159"/>
    </source>
</evidence>
<keyword evidence="5" id="KW-1185">Reference proteome</keyword>
<evidence type="ECO:0000256" key="2">
    <source>
        <dbReference type="SAM" id="MobiDB-lite"/>
    </source>
</evidence>
<dbReference type="PANTHER" id="PTHR10579:SF158">
    <property type="entry name" value="RETROELEMENT POL POLYPROTEIN-LIKE"/>
    <property type="match status" value="1"/>
</dbReference>
<comment type="caution">
    <text evidence="4">The sequence shown here is derived from an EMBL/GenBank/DDBJ whole genome shotgun (WGS) entry which is preliminary data.</text>
</comment>
<dbReference type="InterPro" id="IPR013083">
    <property type="entry name" value="Znf_RING/FYVE/PHD"/>
</dbReference>
<dbReference type="EMBL" id="JACEGQ020000009">
    <property type="protein sequence ID" value="KAH8499443.1"/>
    <property type="molecule type" value="Genomic_DNA"/>
</dbReference>
<dbReference type="CDD" id="cd23114">
    <property type="entry name" value="RING-H2_WAVH2"/>
    <property type="match status" value="1"/>
</dbReference>
<evidence type="ECO:0000256" key="1">
    <source>
        <dbReference type="PROSITE-ProRule" id="PRU00175"/>
    </source>
</evidence>
<evidence type="ECO:0000259" key="3">
    <source>
        <dbReference type="PROSITE" id="PS50089"/>
    </source>
</evidence>
<dbReference type="InterPro" id="IPR001841">
    <property type="entry name" value="Znf_RING"/>
</dbReference>
<dbReference type="PANTHER" id="PTHR10579">
    <property type="entry name" value="CALCIUM-ACTIVATED CHLORIDE CHANNEL REGULATOR"/>
    <property type="match status" value="1"/>
</dbReference>
<dbReference type="GO" id="GO:0008270">
    <property type="term" value="F:zinc ion binding"/>
    <property type="evidence" value="ECO:0007669"/>
    <property type="project" value="UniProtKB-KW"/>
</dbReference>
<reference evidence="4" key="1">
    <citation type="journal article" date="2021" name="J. Hered.">
        <title>Genome Assembly of Salicaceae Populus deltoides (Eastern Cottonwood) I-69 Based on Nanopore Sequencing and Hi-C Technologies.</title>
        <authorList>
            <person name="Bai S."/>
            <person name="Wu H."/>
            <person name="Zhang J."/>
            <person name="Pan Z."/>
            <person name="Zhao W."/>
            <person name="Li Z."/>
            <person name="Tong C."/>
        </authorList>
    </citation>
    <scope>NUCLEOTIDE SEQUENCE</scope>
    <source>
        <tissue evidence="4">Leaf</tissue>
    </source>
</reference>
<protein>
    <recommendedName>
        <fullName evidence="3">RING-type domain-containing protein</fullName>
    </recommendedName>
</protein>
<name>A0A8T2Y2V6_POPDE</name>
<dbReference type="SUPFAM" id="SSF57850">
    <property type="entry name" value="RING/U-box"/>
    <property type="match status" value="1"/>
</dbReference>
<organism evidence="4 5">
    <name type="scientific">Populus deltoides</name>
    <name type="common">Eastern poplar</name>
    <name type="synonym">Eastern cottonwood</name>
    <dbReference type="NCBI Taxonomy" id="3696"/>
    <lineage>
        <taxon>Eukaryota</taxon>
        <taxon>Viridiplantae</taxon>
        <taxon>Streptophyta</taxon>
        <taxon>Embryophyta</taxon>
        <taxon>Tracheophyta</taxon>
        <taxon>Spermatophyta</taxon>
        <taxon>Magnoliopsida</taxon>
        <taxon>eudicotyledons</taxon>
        <taxon>Gunneridae</taxon>
        <taxon>Pentapetalae</taxon>
        <taxon>rosids</taxon>
        <taxon>fabids</taxon>
        <taxon>Malpighiales</taxon>
        <taxon>Salicaceae</taxon>
        <taxon>Saliceae</taxon>
        <taxon>Populus</taxon>
    </lineage>
</organism>
<dbReference type="PROSITE" id="PS50089">
    <property type="entry name" value="ZF_RING_2"/>
    <property type="match status" value="1"/>
</dbReference>